<evidence type="ECO:0000256" key="9">
    <source>
        <dbReference type="ARBA" id="ARBA00023136"/>
    </source>
</evidence>
<feature type="compositionally biased region" description="Pro residues" evidence="10">
    <location>
        <begin position="329"/>
        <end position="342"/>
    </location>
</feature>
<comment type="caution">
    <text evidence="12">The sequence shown here is derived from an EMBL/GenBank/DDBJ whole genome shotgun (WGS) entry which is preliminary data.</text>
</comment>
<keyword evidence="3" id="KW-1003">Cell membrane</keyword>
<dbReference type="InterPro" id="IPR044857">
    <property type="entry name" value="T7SS_EccB_R1"/>
</dbReference>
<gene>
    <name evidence="12" type="ORF">CLV47_108125</name>
</gene>
<evidence type="ECO:0000256" key="10">
    <source>
        <dbReference type="SAM" id="MobiDB-lite"/>
    </source>
</evidence>
<dbReference type="Gene3D" id="3.30.2390.20">
    <property type="entry name" value="Type VII secretion system EccB, repeat 1 domain"/>
    <property type="match status" value="1"/>
</dbReference>
<dbReference type="Proteomes" id="UP000237752">
    <property type="component" value="Unassembled WGS sequence"/>
</dbReference>
<name>A0A2T0ZZI2_9ACTN</name>
<feature type="transmembrane region" description="Helical" evidence="11">
    <location>
        <begin position="40"/>
        <end position="61"/>
    </location>
</feature>
<dbReference type="GO" id="GO:0005524">
    <property type="term" value="F:ATP binding"/>
    <property type="evidence" value="ECO:0007669"/>
    <property type="project" value="UniProtKB-KW"/>
</dbReference>
<evidence type="ECO:0000256" key="8">
    <source>
        <dbReference type="ARBA" id="ARBA00022989"/>
    </source>
</evidence>
<keyword evidence="7" id="KW-0067">ATP-binding</keyword>
<dbReference type="InterPro" id="IPR042485">
    <property type="entry name" value="T7SS_EccB_R3"/>
</dbReference>
<evidence type="ECO:0000313" key="13">
    <source>
        <dbReference type="Proteomes" id="UP000237752"/>
    </source>
</evidence>
<dbReference type="PANTHER" id="PTHR40765:SF2">
    <property type="entry name" value="ESX-2 SECRETION SYSTEM ATPASE ECCB2"/>
    <property type="match status" value="1"/>
</dbReference>
<evidence type="ECO:0000256" key="6">
    <source>
        <dbReference type="ARBA" id="ARBA00022801"/>
    </source>
</evidence>
<evidence type="ECO:0000256" key="1">
    <source>
        <dbReference type="ARBA" id="ARBA00004162"/>
    </source>
</evidence>
<evidence type="ECO:0000256" key="5">
    <source>
        <dbReference type="ARBA" id="ARBA00022741"/>
    </source>
</evidence>
<comment type="similarity">
    <text evidence="2">Belongs to the EccB family.</text>
</comment>
<comment type="subcellular location">
    <subcellularLocation>
        <location evidence="1">Cell membrane</location>
        <topology evidence="1">Single-pass membrane protein</topology>
    </subcellularLocation>
</comment>
<accession>A0A2T0ZZI2</accession>
<evidence type="ECO:0000313" key="12">
    <source>
        <dbReference type="EMBL" id="PRZ41766.1"/>
    </source>
</evidence>
<protein>
    <submittedName>
        <fullName evidence="12">Type VII secretion protein EccB</fullName>
    </submittedName>
</protein>
<reference evidence="12 13" key="1">
    <citation type="submission" date="2018-03" db="EMBL/GenBank/DDBJ databases">
        <title>Genomic Encyclopedia of Archaeal and Bacterial Type Strains, Phase II (KMG-II): from individual species to whole genera.</title>
        <authorList>
            <person name="Goeker M."/>
        </authorList>
    </citation>
    <scope>NUCLEOTIDE SEQUENCE [LARGE SCALE GENOMIC DNA]</scope>
    <source>
        <strain evidence="12 13">DSM 100065</strain>
    </source>
</reference>
<dbReference type="OrthoDB" id="3847604at2"/>
<keyword evidence="5" id="KW-0547">Nucleotide-binding</keyword>
<evidence type="ECO:0000256" key="2">
    <source>
        <dbReference type="ARBA" id="ARBA00008149"/>
    </source>
</evidence>
<dbReference type="InterPro" id="IPR007795">
    <property type="entry name" value="T7SS_EccB"/>
</dbReference>
<keyword evidence="8 11" id="KW-1133">Transmembrane helix</keyword>
<evidence type="ECO:0000256" key="3">
    <source>
        <dbReference type="ARBA" id="ARBA00022475"/>
    </source>
</evidence>
<keyword evidence="6" id="KW-0378">Hydrolase</keyword>
<dbReference type="EMBL" id="PVUE01000008">
    <property type="protein sequence ID" value="PRZ41766.1"/>
    <property type="molecule type" value="Genomic_DNA"/>
</dbReference>
<sequence length="475" mass="49304">MASRRDLYQSYQFMMQRLVSGIVLRETDPPQSPLRRMGGAAFASVMIAILSLAAAGVIGVIKPGGNTTWKDANKVIVEEETGTRYVYIPNDQGVKELHPVPNLASAALLVSTKDVISVSQNSLAGTPRAARIGIANAPDSLPAAESMLTGPWTLCSLPAATTSGEEVPNTALVVGREKSTGVPIQSDAVLVRDTETNTLHLVVDGHQYPIKQEDAVLEGLGLRNAPQVRVGTAWLSALPAGKDLEPYPVANRGAPSTALAGAKIGEVRVVDTGSSKQYYVVLADKIRQLTAAEAQITLADPTLSQSVYAGGPAVALALSAADANSAPRQKPPANDPADPPATAPTMANVSSERSTMCASFKSQKGVPEVAVQATVEGAELAPATPRRTQDGAVLADRVLVNGGSAAIVESMLSPTANTGPKFLVTDEGKKYALKDTAAVQALGYGDVKPVQMPASLVARIPSGPSLDSDAARQPL</sequence>
<keyword evidence="13" id="KW-1185">Reference proteome</keyword>
<dbReference type="NCBIfam" id="TIGR03919">
    <property type="entry name" value="T7SS_EccB"/>
    <property type="match status" value="1"/>
</dbReference>
<evidence type="ECO:0000256" key="11">
    <source>
        <dbReference type="SAM" id="Phobius"/>
    </source>
</evidence>
<proteinExistence type="inferred from homology"/>
<dbReference type="AlphaFoldDB" id="A0A2T0ZZI2"/>
<dbReference type="PANTHER" id="PTHR40765">
    <property type="entry name" value="ESX-2 SECRETION SYSTEM ATPASE ECCB2"/>
    <property type="match status" value="1"/>
</dbReference>
<dbReference type="RefSeq" id="WP_106349147.1">
    <property type="nucleotide sequence ID" value="NZ_PVUE01000008.1"/>
</dbReference>
<keyword evidence="9 11" id="KW-0472">Membrane</keyword>
<evidence type="ECO:0000256" key="4">
    <source>
        <dbReference type="ARBA" id="ARBA00022692"/>
    </source>
</evidence>
<dbReference type="GO" id="GO:0016787">
    <property type="term" value="F:hydrolase activity"/>
    <property type="evidence" value="ECO:0007669"/>
    <property type="project" value="UniProtKB-KW"/>
</dbReference>
<organism evidence="12 13">
    <name type="scientific">Antricoccus suffuscus</name>
    <dbReference type="NCBI Taxonomy" id="1629062"/>
    <lineage>
        <taxon>Bacteria</taxon>
        <taxon>Bacillati</taxon>
        <taxon>Actinomycetota</taxon>
        <taxon>Actinomycetes</taxon>
        <taxon>Geodermatophilales</taxon>
        <taxon>Antricoccaceae</taxon>
        <taxon>Antricoccus</taxon>
    </lineage>
</organism>
<keyword evidence="4 11" id="KW-0812">Transmembrane</keyword>
<evidence type="ECO:0000256" key="7">
    <source>
        <dbReference type="ARBA" id="ARBA00022840"/>
    </source>
</evidence>
<dbReference type="Gene3D" id="2.40.50.910">
    <property type="entry name" value="Type VII secretion system EccB, repeat 3 domain"/>
    <property type="match status" value="1"/>
</dbReference>
<dbReference type="GO" id="GO:0005576">
    <property type="term" value="C:extracellular region"/>
    <property type="evidence" value="ECO:0007669"/>
    <property type="project" value="TreeGrafter"/>
</dbReference>
<feature type="region of interest" description="Disordered" evidence="10">
    <location>
        <begin position="322"/>
        <end position="350"/>
    </location>
</feature>
<dbReference type="Pfam" id="PF05108">
    <property type="entry name" value="T7SS_ESX1_EccB"/>
    <property type="match status" value="1"/>
</dbReference>
<dbReference type="GO" id="GO:0005886">
    <property type="term" value="C:plasma membrane"/>
    <property type="evidence" value="ECO:0007669"/>
    <property type="project" value="UniProtKB-SubCell"/>
</dbReference>